<accession>X1UKC9</accession>
<comment type="caution">
    <text evidence="1">The sequence shown here is derived from an EMBL/GenBank/DDBJ whole genome shotgun (WGS) entry which is preliminary data.</text>
</comment>
<proteinExistence type="predicted"/>
<protein>
    <recommendedName>
        <fullName evidence="2">AsmA-like C-terminal domain-containing protein</fullName>
    </recommendedName>
</protein>
<evidence type="ECO:0008006" key="2">
    <source>
        <dbReference type="Google" id="ProtNLM"/>
    </source>
</evidence>
<dbReference type="AlphaFoldDB" id="X1UKC9"/>
<reference evidence="1" key="1">
    <citation type="journal article" date="2014" name="Front. Microbiol.">
        <title>High frequency of phylogenetically diverse reductive dehalogenase-homologous genes in deep subseafloor sedimentary metagenomes.</title>
        <authorList>
            <person name="Kawai M."/>
            <person name="Futagami T."/>
            <person name="Toyoda A."/>
            <person name="Takaki Y."/>
            <person name="Nishi S."/>
            <person name="Hori S."/>
            <person name="Arai W."/>
            <person name="Tsubouchi T."/>
            <person name="Morono Y."/>
            <person name="Uchiyama I."/>
            <person name="Ito T."/>
            <person name="Fujiyama A."/>
            <person name="Inagaki F."/>
            <person name="Takami H."/>
        </authorList>
    </citation>
    <scope>NUCLEOTIDE SEQUENCE</scope>
    <source>
        <strain evidence="1">Expedition CK06-06</strain>
    </source>
</reference>
<evidence type="ECO:0000313" key="1">
    <source>
        <dbReference type="EMBL" id="GAJ04032.1"/>
    </source>
</evidence>
<feature type="non-terminal residue" evidence="1">
    <location>
        <position position="249"/>
    </location>
</feature>
<dbReference type="EMBL" id="BARW01030242">
    <property type="protein sequence ID" value="GAJ04032.1"/>
    <property type="molecule type" value="Genomic_DNA"/>
</dbReference>
<sequence>RYLLGELSKAIKYELNTGDIEISLWDGIGITAHNFKARSRVGPESIAASRVRVTLDAGELIRGRVVPTRIFLFRPQVEFAFEKGWGASKPGQVSDIKAMLLQRLAGFPAVSAEDARVCIKGVPFKFDHLYSNVSQMKGDPQKFQGSLRGRFVYKKEKIPFTMRGTIGQDAKGENEPFADVKIKTGKVPLTWIPSFESLPVKDGHAKVHIKLKGSLDGPVSAEGEIIADDLRFSLVKADKKKGFSLPDLA</sequence>
<feature type="non-terminal residue" evidence="1">
    <location>
        <position position="1"/>
    </location>
</feature>
<gene>
    <name evidence="1" type="ORF">S12H4_48393</name>
</gene>
<name>X1UKC9_9ZZZZ</name>
<organism evidence="1">
    <name type="scientific">marine sediment metagenome</name>
    <dbReference type="NCBI Taxonomy" id="412755"/>
    <lineage>
        <taxon>unclassified sequences</taxon>
        <taxon>metagenomes</taxon>
        <taxon>ecological metagenomes</taxon>
    </lineage>
</organism>